<proteinExistence type="predicted"/>
<feature type="region of interest" description="Disordered" evidence="1">
    <location>
        <begin position="33"/>
        <end position="70"/>
    </location>
</feature>
<accession>A0ABD3JDU0</accession>
<sequence length="88" mass="9747">MGSSHFWACNSLGLLHIGVNPANRLHLIETRRSGITPSGPQTAHNDPWFSGHGHDFSNELTRERGTTDAEEKLPTAIKEEFLIQKNGI</sequence>
<name>A0ABD3JDU0_EUCGL</name>
<evidence type="ECO:0000313" key="3">
    <source>
        <dbReference type="Proteomes" id="UP001634007"/>
    </source>
</evidence>
<evidence type="ECO:0000313" key="2">
    <source>
        <dbReference type="EMBL" id="KAL3725218.1"/>
    </source>
</evidence>
<dbReference type="Proteomes" id="UP001634007">
    <property type="component" value="Unassembled WGS sequence"/>
</dbReference>
<keyword evidence="3" id="KW-1185">Reference proteome</keyword>
<protein>
    <submittedName>
        <fullName evidence="2">Uncharacterized protein</fullName>
    </submittedName>
</protein>
<gene>
    <name evidence="2" type="ORF">ACJRO7_030259</name>
</gene>
<feature type="compositionally biased region" description="Basic and acidic residues" evidence="1">
    <location>
        <begin position="52"/>
        <end position="70"/>
    </location>
</feature>
<dbReference type="EMBL" id="JBJKBG010000008">
    <property type="protein sequence ID" value="KAL3725218.1"/>
    <property type="molecule type" value="Genomic_DNA"/>
</dbReference>
<comment type="caution">
    <text evidence="2">The sequence shown here is derived from an EMBL/GenBank/DDBJ whole genome shotgun (WGS) entry which is preliminary data.</text>
</comment>
<dbReference type="AlphaFoldDB" id="A0ABD3JDU0"/>
<evidence type="ECO:0000256" key="1">
    <source>
        <dbReference type="SAM" id="MobiDB-lite"/>
    </source>
</evidence>
<feature type="compositionally biased region" description="Polar residues" evidence="1">
    <location>
        <begin position="33"/>
        <end position="44"/>
    </location>
</feature>
<reference evidence="2 3" key="1">
    <citation type="submission" date="2024-11" db="EMBL/GenBank/DDBJ databases">
        <title>Chromosome-level genome assembly of Eucalyptus globulus Labill. provides insights into its genome evolution.</title>
        <authorList>
            <person name="Li X."/>
        </authorList>
    </citation>
    <scope>NUCLEOTIDE SEQUENCE [LARGE SCALE GENOMIC DNA]</scope>
    <source>
        <strain evidence="2">CL2024</strain>
        <tissue evidence="2">Fresh tender leaves</tissue>
    </source>
</reference>
<organism evidence="2 3">
    <name type="scientific">Eucalyptus globulus</name>
    <name type="common">Tasmanian blue gum</name>
    <dbReference type="NCBI Taxonomy" id="34317"/>
    <lineage>
        <taxon>Eukaryota</taxon>
        <taxon>Viridiplantae</taxon>
        <taxon>Streptophyta</taxon>
        <taxon>Embryophyta</taxon>
        <taxon>Tracheophyta</taxon>
        <taxon>Spermatophyta</taxon>
        <taxon>Magnoliopsida</taxon>
        <taxon>eudicotyledons</taxon>
        <taxon>Gunneridae</taxon>
        <taxon>Pentapetalae</taxon>
        <taxon>rosids</taxon>
        <taxon>malvids</taxon>
        <taxon>Myrtales</taxon>
        <taxon>Myrtaceae</taxon>
        <taxon>Myrtoideae</taxon>
        <taxon>Eucalypteae</taxon>
        <taxon>Eucalyptus</taxon>
    </lineage>
</organism>